<organism evidence="1 2">
    <name type="scientific">Bacillus cereus</name>
    <dbReference type="NCBI Taxonomy" id="1396"/>
    <lineage>
        <taxon>Bacteria</taxon>
        <taxon>Bacillati</taxon>
        <taxon>Bacillota</taxon>
        <taxon>Bacilli</taxon>
        <taxon>Bacillales</taxon>
        <taxon>Bacillaceae</taxon>
        <taxon>Bacillus</taxon>
        <taxon>Bacillus cereus group</taxon>
    </lineage>
</organism>
<name>A0A9X9A010_BACCE</name>
<dbReference type="EMBL" id="SZOH01005018">
    <property type="protein sequence ID" value="TKI81473.1"/>
    <property type="molecule type" value="Genomic_DNA"/>
</dbReference>
<feature type="non-terminal residue" evidence="1">
    <location>
        <position position="84"/>
    </location>
</feature>
<gene>
    <name evidence="1" type="ORF">FC695_42800</name>
</gene>
<reference evidence="1 2" key="1">
    <citation type="journal article" date="2019" name="Environ. Microbiol.">
        <title>An active ?-lactamase is a part of an orchestrated cell wall stress resistance network of Bacillus subtilis and related rhizosphere species.</title>
        <authorList>
            <person name="Bucher T."/>
            <person name="Keren-Paz A."/>
            <person name="Hausser J."/>
            <person name="Olender T."/>
            <person name="Cytryn E."/>
            <person name="Kolodkin-Gal I."/>
        </authorList>
    </citation>
    <scope>NUCLEOTIDE SEQUENCE [LARGE SCALE GENOMIC DNA]</scope>
    <source>
        <strain evidence="1 2">I32</strain>
    </source>
</reference>
<protein>
    <submittedName>
        <fullName evidence="1">Class A beta-lactamase</fullName>
    </submittedName>
</protein>
<accession>A0A9X9A010</accession>
<dbReference type="Proteomes" id="UP000308444">
    <property type="component" value="Unassembled WGS sequence"/>
</dbReference>
<dbReference type="PROSITE" id="PS51257">
    <property type="entry name" value="PROKAR_LIPOPROTEIN"/>
    <property type="match status" value="1"/>
</dbReference>
<evidence type="ECO:0000313" key="2">
    <source>
        <dbReference type="Proteomes" id="UP000308444"/>
    </source>
</evidence>
<dbReference type="AlphaFoldDB" id="A0A9X9A010"/>
<sequence>MIVLNKFFNILHYKKMVPVVFLSCATLIGCSDGNTQSELPKQTKQTNQIKQEITGNDSFVKLEKEFDAKLGIYALDTDTNQTVT</sequence>
<comment type="caution">
    <text evidence="1">The sequence shown here is derived from an EMBL/GenBank/DDBJ whole genome shotgun (WGS) entry which is preliminary data.</text>
</comment>
<proteinExistence type="predicted"/>
<evidence type="ECO:0000313" key="1">
    <source>
        <dbReference type="EMBL" id="TKI81473.1"/>
    </source>
</evidence>